<evidence type="ECO:0008006" key="4">
    <source>
        <dbReference type="Google" id="ProtNLM"/>
    </source>
</evidence>
<protein>
    <recommendedName>
        <fullName evidence="4">Coiled-coil domain-containing protein 12</fullName>
    </recommendedName>
</protein>
<evidence type="ECO:0000313" key="3">
    <source>
        <dbReference type="Proteomes" id="UP001367676"/>
    </source>
</evidence>
<evidence type="ECO:0000256" key="1">
    <source>
        <dbReference type="SAM" id="MobiDB-lite"/>
    </source>
</evidence>
<dbReference type="EMBL" id="JBBCAQ010000027">
    <property type="protein sequence ID" value="KAK7586188.1"/>
    <property type="molecule type" value="Genomic_DNA"/>
</dbReference>
<proteinExistence type="predicted"/>
<dbReference type="GO" id="GO:0071014">
    <property type="term" value="C:post-mRNA release spliceosomal complex"/>
    <property type="evidence" value="ECO:0007669"/>
    <property type="project" value="TreeGrafter"/>
</dbReference>
<gene>
    <name evidence="2" type="ORF">V9T40_004064</name>
</gene>
<feature type="compositionally biased region" description="Acidic residues" evidence="1">
    <location>
        <begin position="35"/>
        <end position="49"/>
    </location>
</feature>
<dbReference type="Proteomes" id="UP001367676">
    <property type="component" value="Unassembled WGS sequence"/>
</dbReference>
<accession>A0AAN9Y2T8</accession>
<dbReference type="PANTHER" id="PTHR31551:SF1">
    <property type="entry name" value="COILED-COIL DOMAIN-CONTAINING PROTEIN 12"/>
    <property type="match status" value="1"/>
</dbReference>
<feature type="region of interest" description="Disordered" evidence="1">
    <location>
        <begin position="29"/>
        <end position="72"/>
    </location>
</feature>
<keyword evidence="3" id="KW-1185">Reference proteome</keyword>
<evidence type="ECO:0000313" key="2">
    <source>
        <dbReference type="EMBL" id="KAK7586188.1"/>
    </source>
</evidence>
<dbReference type="PANTHER" id="PTHR31551">
    <property type="entry name" value="PRE-MRNA-SPLICING FACTOR CWF18"/>
    <property type="match status" value="1"/>
</dbReference>
<dbReference type="GO" id="GO:0005684">
    <property type="term" value="C:U2-type spliceosomal complex"/>
    <property type="evidence" value="ECO:0007669"/>
    <property type="project" value="TreeGrafter"/>
</dbReference>
<name>A0AAN9Y2T8_9HEMI</name>
<reference evidence="2 3" key="1">
    <citation type="submission" date="2024-03" db="EMBL/GenBank/DDBJ databases">
        <title>Adaptation during the transition from Ophiocordyceps entomopathogen to insect associate is accompanied by gene loss and intensified selection.</title>
        <authorList>
            <person name="Ward C.M."/>
            <person name="Onetto C.A."/>
            <person name="Borneman A.R."/>
        </authorList>
    </citation>
    <scope>NUCLEOTIDE SEQUENCE [LARGE SCALE GENOMIC DNA]</scope>
    <source>
        <strain evidence="2">AWRI1</strain>
        <tissue evidence="2">Single Adult Female</tissue>
    </source>
</reference>
<dbReference type="AlphaFoldDB" id="A0AAN9Y2T8"/>
<sequence>MASVVQEKLGYAEIEARKRRERLLRLKRKAKGELDHDEEEKQEEEDVNDDAAITATEDPSEETNTKKEQLDELDLSNLAPRKIDWDLKRGIAKSLEILQDRTNEVITEIVRERLDETETD</sequence>
<dbReference type="Pfam" id="PF08315">
    <property type="entry name" value="cwf18"/>
    <property type="match status" value="1"/>
</dbReference>
<organism evidence="2 3">
    <name type="scientific">Parthenolecanium corni</name>
    <dbReference type="NCBI Taxonomy" id="536013"/>
    <lineage>
        <taxon>Eukaryota</taxon>
        <taxon>Metazoa</taxon>
        <taxon>Ecdysozoa</taxon>
        <taxon>Arthropoda</taxon>
        <taxon>Hexapoda</taxon>
        <taxon>Insecta</taxon>
        <taxon>Pterygota</taxon>
        <taxon>Neoptera</taxon>
        <taxon>Paraneoptera</taxon>
        <taxon>Hemiptera</taxon>
        <taxon>Sternorrhyncha</taxon>
        <taxon>Coccoidea</taxon>
        <taxon>Coccidae</taxon>
        <taxon>Parthenolecanium</taxon>
    </lineage>
</organism>
<comment type="caution">
    <text evidence="2">The sequence shown here is derived from an EMBL/GenBank/DDBJ whole genome shotgun (WGS) entry which is preliminary data.</text>
</comment>
<dbReference type="InterPro" id="IPR013169">
    <property type="entry name" value="mRNA_splic_Cwf18-like"/>
</dbReference>